<dbReference type="InterPro" id="IPR000175">
    <property type="entry name" value="Na/ntran_symport"/>
</dbReference>
<keyword evidence="9" id="KW-1185">Reference proteome</keyword>
<keyword evidence="2 6" id="KW-0813">Transport</keyword>
<protein>
    <recommendedName>
        <fullName evidence="6">Transporter</fullName>
    </recommendedName>
</protein>
<organism evidence="8 9">
    <name type="scientific">Amphritea atlantica</name>
    <dbReference type="NCBI Taxonomy" id="355243"/>
    <lineage>
        <taxon>Bacteria</taxon>
        <taxon>Pseudomonadati</taxon>
        <taxon>Pseudomonadota</taxon>
        <taxon>Gammaproteobacteria</taxon>
        <taxon>Oceanospirillales</taxon>
        <taxon>Oceanospirillaceae</taxon>
        <taxon>Amphritea</taxon>
    </lineage>
</organism>
<keyword evidence="4 7" id="KW-1133">Transmembrane helix</keyword>
<feature type="transmembrane region" description="Helical" evidence="7">
    <location>
        <begin position="28"/>
        <end position="45"/>
    </location>
</feature>
<evidence type="ECO:0000313" key="9">
    <source>
        <dbReference type="Proteomes" id="UP000198749"/>
    </source>
</evidence>
<feature type="transmembrane region" description="Helical" evidence="7">
    <location>
        <begin position="191"/>
        <end position="211"/>
    </location>
</feature>
<dbReference type="CDD" id="cd10336">
    <property type="entry name" value="SLC6sbd_Tyt1-Like"/>
    <property type="match status" value="1"/>
</dbReference>
<keyword evidence="3 6" id="KW-0812">Transmembrane</keyword>
<keyword evidence="6" id="KW-0769">Symport</keyword>
<reference evidence="9" key="1">
    <citation type="submission" date="2016-10" db="EMBL/GenBank/DDBJ databases">
        <authorList>
            <person name="Varghese N."/>
            <person name="Submissions S."/>
        </authorList>
    </citation>
    <scope>NUCLEOTIDE SEQUENCE [LARGE SCALE GENOMIC DNA]</scope>
    <source>
        <strain evidence="9">DSM 18887</strain>
    </source>
</reference>
<dbReference type="NCBIfam" id="NF037979">
    <property type="entry name" value="Na_transp"/>
    <property type="match status" value="1"/>
</dbReference>
<gene>
    <name evidence="8" type="ORF">SAMN03080615_02177</name>
</gene>
<dbReference type="STRING" id="355243.SAMN03080615_02177"/>
<feature type="transmembrane region" description="Helical" evidence="7">
    <location>
        <begin position="142"/>
        <end position="160"/>
    </location>
</feature>
<evidence type="ECO:0000256" key="1">
    <source>
        <dbReference type="ARBA" id="ARBA00004141"/>
    </source>
</evidence>
<feature type="transmembrane region" description="Helical" evidence="7">
    <location>
        <begin position="364"/>
        <end position="384"/>
    </location>
</feature>
<evidence type="ECO:0000256" key="4">
    <source>
        <dbReference type="ARBA" id="ARBA00022989"/>
    </source>
</evidence>
<name>A0A1H9HJ66_9GAMM</name>
<comment type="similarity">
    <text evidence="6">Belongs to the sodium:neurotransmitter symporter (SNF) (TC 2.A.22) family.</text>
</comment>
<dbReference type="GO" id="GO:0016020">
    <property type="term" value="C:membrane"/>
    <property type="evidence" value="ECO:0007669"/>
    <property type="project" value="UniProtKB-SubCell"/>
</dbReference>
<sequence>MTELVQNPALDATADNTGKDHPMWSSRMAFILAASGSAVGLGNIWKFPYITGENGGGAFVLVYLLCIALIGIPIMIAEVMIGRRGGRSPINSMRNLTRRDGLSNRWIWIGGMGMLASILILSFYSVIGGWALAYIGNSANGLFVGASTAAIGTMFSSLLADPYTLLLWHSVFMLLVILIVARGLSSGMERAINILMPLLFVLLLVMVGYAMSTNSFAEGFAFLFQPDFSKLTTAGVLTALGHAFFTLSLGMGVMMAYGSYLPKQVSIVKTAVTVSVVDTLVALLAGLAIFPLVFANGLEAGAGPGLIFQTLPIAFGQMSGGILFGSLFFILLVVAAITSAISLLEPLVEWFEEQQGISRLSATLMGGISIWALGILTILSLNVWADVHPLGMFERFAGKTFFDLFDYATANLIMPLVGLATALFVGWFMAKPAAENEFDMGNGLAYQSFMFVIRFITPAAVLVVFIYNLS</sequence>
<dbReference type="GO" id="GO:0015293">
    <property type="term" value="F:symporter activity"/>
    <property type="evidence" value="ECO:0007669"/>
    <property type="project" value="UniProtKB-KW"/>
</dbReference>
<dbReference type="OrthoDB" id="9762833at2"/>
<dbReference type="PANTHER" id="PTHR42948">
    <property type="entry name" value="TRANSPORTER"/>
    <property type="match status" value="1"/>
</dbReference>
<dbReference type="AlphaFoldDB" id="A0A1H9HJ66"/>
<evidence type="ECO:0000256" key="5">
    <source>
        <dbReference type="ARBA" id="ARBA00023136"/>
    </source>
</evidence>
<feature type="transmembrane region" description="Helical" evidence="7">
    <location>
        <begin position="57"/>
        <end position="81"/>
    </location>
</feature>
<evidence type="ECO:0000256" key="7">
    <source>
        <dbReference type="SAM" id="Phobius"/>
    </source>
</evidence>
<evidence type="ECO:0000313" key="8">
    <source>
        <dbReference type="EMBL" id="SEQ62345.1"/>
    </source>
</evidence>
<keyword evidence="5 7" id="KW-0472">Membrane</keyword>
<dbReference type="Pfam" id="PF00209">
    <property type="entry name" value="SNF"/>
    <property type="match status" value="2"/>
</dbReference>
<accession>A0A1H9HJ66</accession>
<evidence type="ECO:0000256" key="6">
    <source>
        <dbReference type="RuleBase" id="RU003732"/>
    </source>
</evidence>
<dbReference type="Proteomes" id="UP000198749">
    <property type="component" value="Unassembled WGS sequence"/>
</dbReference>
<feature type="transmembrane region" description="Helical" evidence="7">
    <location>
        <begin position="449"/>
        <end position="469"/>
    </location>
</feature>
<feature type="transmembrane region" description="Helical" evidence="7">
    <location>
        <begin position="106"/>
        <end position="135"/>
    </location>
</feature>
<dbReference type="PROSITE" id="PS00610">
    <property type="entry name" value="NA_NEUROTRAN_SYMP_1"/>
    <property type="match status" value="1"/>
</dbReference>
<dbReference type="PROSITE" id="PS50267">
    <property type="entry name" value="NA_NEUROTRAN_SYMP_3"/>
    <property type="match status" value="1"/>
</dbReference>
<dbReference type="SUPFAM" id="SSF161070">
    <property type="entry name" value="SNF-like"/>
    <property type="match status" value="1"/>
</dbReference>
<evidence type="ECO:0000256" key="2">
    <source>
        <dbReference type="ARBA" id="ARBA00022448"/>
    </source>
</evidence>
<dbReference type="RefSeq" id="WP_091357766.1">
    <property type="nucleotide sequence ID" value="NZ_AP025284.1"/>
</dbReference>
<dbReference type="PANTHER" id="PTHR42948:SF1">
    <property type="entry name" value="TRANSPORTER"/>
    <property type="match status" value="1"/>
</dbReference>
<dbReference type="InterPro" id="IPR037272">
    <property type="entry name" value="SNS_sf"/>
</dbReference>
<proteinExistence type="inferred from homology"/>
<dbReference type="EMBL" id="FOGB01000005">
    <property type="protein sequence ID" value="SEQ62345.1"/>
    <property type="molecule type" value="Genomic_DNA"/>
</dbReference>
<comment type="subcellular location">
    <subcellularLocation>
        <location evidence="1">Membrane</location>
        <topology evidence="1">Multi-pass membrane protein</topology>
    </subcellularLocation>
</comment>
<feature type="transmembrane region" description="Helical" evidence="7">
    <location>
        <begin position="270"/>
        <end position="294"/>
    </location>
</feature>
<feature type="transmembrane region" description="Helical" evidence="7">
    <location>
        <begin position="166"/>
        <end position="184"/>
    </location>
</feature>
<evidence type="ECO:0000256" key="3">
    <source>
        <dbReference type="ARBA" id="ARBA00022692"/>
    </source>
</evidence>
<dbReference type="InterPro" id="IPR047218">
    <property type="entry name" value="YocR/YhdH-like"/>
</dbReference>
<feature type="transmembrane region" description="Helical" evidence="7">
    <location>
        <begin position="323"/>
        <end position="344"/>
    </location>
</feature>
<feature type="transmembrane region" description="Helical" evidence="7">
    <location>
        <begin position="404"/>
        <end position="429"/>
    </location>
</feature>
<dbReference type="PRINTS" id="PR00176">
    <property type="entry name" value="NANEUSMPORT"/>
</dbReference>
<feature type="transmembrane region" description="Helical" evidence="7">
    <location>
        <begin position="231"/>
        <end position="258"/>
    </location>
</feature>